<dbReference type="PROSITE" id="PS01178">
    <property type="entry name" value="ANAPHYLATOXIN_2"/>
    <property type="match status" value="1"/>
</dbReference>
<evidence type="ECO:0000256" key="2">
    <source>
        <dbReference type="ARBA" id="ARBA00006127"/>
    </source>
</evidence>
<dbReference type="SMART" id="SM00179">
    <property type="entry name" value="EGF_CA"/>
    <property type="match status" value="8"/>
</dbReference>
<evidence type="ECO:0008006" key="17">
    <source>
        <dbReference type="Google" id="ProtNLM"/>
    </source>
</evidence>
<keyword evidence="7" id="KW-0106">Calcium</keyword>
<dbReference type="GO" id="GO:0030198">
    <property type="term" value="P:extracellular matrix organization"/>
    <property type="evidence" value="ECO:0007669"/>
    <property type="project" value="UniProtKB-ARBA"/>
</dbReference>
<dbReference type="PROSITE" id="PS01187">
    <property type="entry name" value="EGF_CA"/>
    <property type="match status" value="3"/>
</dbReference>
<dbReference type="GO" id="GO:0005576">
    <property type="term" value="C:extracellular region"/>
    <property type="evidence" value="ECO:0007669"/>
    <property type="project" value="InterPro"/>
</dbReference>
<dbReference type="InterPro" id="IPR050751">
    <property type="entry name" value="ECM_structural_protein"/>
</dbReference>
<feature type="domain" description="EGF-like" evidence="14">
    <location>
        <begin position="383"/>
        <end position="424"/>
    </location>
</feature>
<dbReference type="InterPro" id="IPR000152">
    <property type="entry name" value="EGF-type_Asp/Asn_hydroxyl_site"/>
</dbReference>
<dbReference type="PROSITE" id="PS01186">
    <property type="entry name" value="EGF_2"/>
    <property type="match status" value="2"/>
</dbReference>
<dbReference type="FunFam" id="2.10.25.10:FF:000341">
    <property type="entry name" value="Fibulin 2"/>
    <property type="match status" value="1"/>
</dbReference>
<accession>A0A315VN58</accession>
<dbReference type="InterPro" id="IPR009030">
    <property type="entry name" value="Growth_fac_rcpt_cys_sf"/>
</dbReference>
<evidence type="ECO:0000313" key="15">
    <source>
        <dbReference type="EMBL" id="PWA24590.1"/>
    </source>
</evidence>
<keyword evidence="5 11" id="KW-0245">EGF-like domain</keyword>
<evidence type="ECO:0000313" key="16">
    <source>
        <dbReference type="Proteomes" id="UP000250572"/>
    </source>
</evidence>
<evidence type="ECO:0000259" key="13">
    <source>
        <dbReference type="PROSITE" id="PS01178"/>
    </source>
</evidence>
<dbReference type="CDD" id="cd00054">
    <property type="entry name" value="EGF_CA"/>
    <property type="match status" value="7"/>
</dbReference>
<dbReference type="PROSITE" id="PS50026">
    <property type="entry name" value="EGF_3"/>
    <property type="match status" value="4"/>
</dbReference>
<dbReference type="Pfam" id="PF22914">
    <property type="entry name" value="Fibulin_C"/>
    <property type="match status" value="1"/>
</dbReference>
<dbReference type="Gene3D" id="2.10.25.10">
    <property type="entry name" value="Laminin"/>
    <property type="match status" value="9"/>
</dbReference>
<dbReference type="FunFam" id="2.10.25.10:FF:000078">
    <property type="entry name" value="Fibulin-1"/>
    <property type="match status" value="1"/>
</dbReference>
<evidence type="ECO:0000256" key="12">
    <source>
        <dbReference type="SAM" id="MobiDB-lite"/>
    </source>
</evidence>
<feature type="region of interest" description="Disordered" evidence="12">
    <location>
        <begin position="162"/>
        <end position="183"/>
    </location>
</feature>
<gene>
    <name evidence="15" type="ORF">CCH79_00011722</name>
</gene>
<sequence>MQDAGPPGPTLDTTGEKHTAVDDCCKNGQKHASDNNDCASLPLISSSMTCRIAQEQCCVSVLEDNMCSTGINVAKDQGVCDSLLAGTCETKTTKMCCDCCLLGKEAQDLNMPCDHNLSVGYQCSLVSRACCMDGASDNQTAALGQSEIPNQDGSAGVAVGVDPCKGKGRENPNGRDSLSRRDQASKPILPGLRRFSGKCDHVCVGNDSCACMKGYKLRPDGRSCEDINECLLGSSTCRGGERCINTEGSFRCMREVSCGTGYELTESNDCKAGAHMMCKLAFLFCLRPDIDECEAGIHNCGEQFTCQNTQGSFRCAPKNTCGSGFIQDALGSCIDINECVTQSSPCHRGQICVNTLGSYSCQRNSVNCGRGYHLNEEGTRCVDIDECKGAEQVCSGHACINQLGSYRCECETGYNFNSINRLCEDINECRHYPGRLCGHKCDNTPGSYKCSCTTGFQLARDGRNCDDVNECESNPCSQECANVYGSYQCYCRRGYQLNDIDAMTCEDIDECALPTGGHICSYRCHNTAGSFHCSCPTNGYTLAVNGRSCQDVDECVTGRHTCTENESCFNILGGYRCLSFDCPKNYRRVGQTRCERLLCNDSVDCPILPLRITYYYLTFPTNIPVLTNIFRMGASHTMPGDDIQVALTAGNEGGFFQAEHTPTGGMMSVARLIDKPQDFQLDLELRLRRYGTVSIYLAKILVFVTQEESKVPYNPFQETPTLERSDTVRCIKSCQPNDIACVLDPTLSTAHTFFSLPTLREFTRSEEIVFLRTTVPAYGSYHLGTYDVKFEILEGNIENAFDIIKRVENGVYVDDVVLLTLSGRDLQFSLERFTAESEVAWLRISVSKAKSLEPKNGTVPSPEEVLPQVEKF</sequence>
<evidence type="ECO:0000256" key="7">
    <source>
        <dbReference type="ARBA" id="ARBA00022837"/>
    </source>
</evidence>
<keyword evidence="4" id="KW-0272">Extracellular matrix</keyword>
<protein>
    <recommendedName>
        <fullName evidence="17">Fibulin-1</fullName>
    </recommendedName>
</protein>
<organism evidence="15 16">
    <name type="scientific">Gambusia affinis</name>
    <name type="common">Western mosquitofish</name>
    <name type="synonym">Heterandria affinis</name>
    <dbReference type="NCBI Taxonomy" id="33528"/>
    <lineage>
        <taxon>Eukaryota</taxon>
        <taxon>Metazoa</taxon>
        <taxon>Chordata</taxon>
        <taxon>Craniata</taxon>
        <taxon>Vertebrata</taxon>
        <taxon>Euteleostomi</taxon>
        <taxon>Actinopterygii</taxon>
        <taxon>Neopterygii</taxon>
        <taxon>Teleostei</taxon>
        <taxon>Neoteleostei</taxon>
        <taxon>Acanthomorphata</taxon>
        <taxon>Ovalentaria</taxon>
        <taxon>Atherinomorphae</taxon>
        <taxon>Cyprinodontiformes</taxon>
        <taxon>Poeciliidae</taxon>
        <taxon>Poeciliinae</taxon>
        <taxon>Gambusia</taxon>
    </lineage>
</organism>
<evidence type="ECO:0000256" key="3">
    <source>
        <dbReference type="ARBA" id="ARBA00022525"/>
    </source>
</evidence>
<comment type="subcellular location">
    <subcellularLocation>
        <location evidence="1">Secreted</location>
        <location evidence="1">Extracellular space</location>
        <location evidence="1">Extracellular matrix</location>
    </subcellularLocation>
</comment>
<dbReference type="FunFam" id="2.10.25.10:FF:000150">
    <property type="entry name" value="Fibulin-1"/>
    <property type="match status" value="1"/>
</dbReference>
<keyword evidence="9" id="KW-0325">Glycoprotein</keyword>
<dbReference type="AlphaFoldDB" id="A0A315VN58"/>
<keyword evidence="8" id="KW-1015">Disulfide bond</keyword>
<dbReference type="InterPro" id="IPR026823">
    <property type="entry name" value="cEGF"/>
</dbReference>
<reference evidence="15 16" key="1">
    <citation type="journal article" date="2018" name="G3 (Bethesda)">
        <title>A High-Quality Reference Genome for the Invasive Mosquitofish Gambusia affinis Using a Chicago Library.</title>
        <authorList>
            <person name="Hoffberg S.L."/>
            <person name="Troendle N.J."/>
            <person name="Glenn T.C."/>
            <person name="Mahmud O."/>
            <person name="Louha S."/>
            <person name="Chalopin D."/>
            <person name="Bennetzen J.L."/>
            <person name="Mauricio R."/>
        </authorList>
    </citation>
    <scope>NUCLEOTIDE SEQUENCE [LARGE SCALE GENOMIC DNA]</scope>
    <source>
        <strain evidence="15">NE01/NJP1002.9</strain>
        <tissue evidence="15">Muscle</tissue>
    </source>
</reference>
<evidence type="ECO:0000256" key="1">
    <source>
        <dbReference type="ARBA" id="ARBA00004498"/>
    </source>
</evidence>
<comment type="caution">
    <text evidence="15">The sequence shown here is derived from an EMBL/GenBank/DDBJ whole genome shotgun (WGS) entry which is preliminary data.</text>
</comment>
<dbReference type="PANTHER" id="PTHR24034">
    <property type="entry name" value="EGF-LIKE DOMAIN-CONTAINING PROTEIN"/>
    <property type="match status" value="1"/>
</dbReference>
<evidence type="ECO:0000256" key="9">
    <source>
        <dbReference type="ARBA" id="ARBA00023180"/>
    </source>
</evidence>
<dbReference type="PROSITE" id="PS00010">
    <property type="entry name" value="ASX_HYDROXYL"/>
    <property type="match status" value="4"/>
</dbReference>
<evidence type="ECO:0000256" key="5">
    <source>
        <dbReference type="ARBA" id="ARBA00022536"/>
    </source>
</evidence>
<evidence type="ECO:0000256" key="6">
    <source>
        <dbReference type="ARBA" id="ARBA00022737"/>
    </source>
</evidence>
<dbReference type="InterPro" id="IPR018097">
    <property type="entry name" value="EGF_Ca-bd_CS"/>
</dbReference>
<feature type="region of interest" description="Disordered" evidence="12">
    <location>
        <begin position="852"/>
        <end position="872"/>
    </location>
</feature>
<dbReference type="Pfam" id="PF07645">
    <property type="entry name" value="EGF_CA"/>
    <property type="match status" value="3"/>
</dbReference>
<dbReference type="GO" id="GO:0005509">
    <property type="term" value="F:calcium ion binding"/>
    <property type="evidence" value="ECO:0007669"/>
    <property type="project" value="InterPro"/>
</dbReference>
<keyword evidence="16" id="KW-1185">Reference proteome</keyword>
<keyword evidence="6" id="KW-0677">Repeat</keyword>
<evidence type="ECO:0000256" key="8">
    <source>
        <dbReference type="ARBA" id="ARBA00023157"/>
    </source>
</evidence>
<dbReference type="InterPro" id="IPR049883">
    <property type="entry name" value="NOTCH1_EGF-like"/>
</dbReference>
<evidence type="ECO:0000256" key="10">
    <source>
        <dbReference type="ARBA" id="ARBA00057836"/>
    </source>
</evidence>
<dbReference type="InterPro" id="IPR000742">
    <property type="entry name" value="EGF"/>
</dbReference>
<dbReference type="SMART" id="SM00181">
    <property type="entry name" value="EGF"/>
    <property type="match status" value="9"/>
</dbReference>
<dbReference type="PANTHER" id="PTHR24034:SF97">
    <property type="entry name" value="FIBULIN-1"/>
    <property type="match status" value="1"/>
</dbReference>
<dbReference type="FunFam" id="2.10.25.10:FF:001228">
    <property type="entry name" value="Fibulin 1"/>
    <property type="match status" value="1"/>
</dbReference>
<comment type="caution">
    <text evidence="11">Lacks conserved residue(s) required for the propagation of feature annotation.</text>
</comment>
<evidence type="ECO:0000256" key="11">
    <source>
        <dbReference type="PROSITE-ProRule" id="PRU00076"/>
    </source>
</evidence>
<evidence type="ECO:0000259" key="14">
    <source>
        <dbReference type="PROSITE" id="PS50026"/>
    </source>
</evidence>
<dbReference type="InterPro" id="IPR001881">
    <property type="entry name" value="EGF-like_Ca-bd_dom"/>
</dbReference>
<dbReference type="Pfam" id="PF12662">
    <property type="entry name" value="cEGF"/>
    <property type="match status" value="4"/>
</dbReference>
<keyword evidence="3" id="KW-0964">Secreted</keyword>
<dbReference type="SUPFAM" id="SSF57184">
    <property type="entry name" value="Growth factor receptor domain"/>
    <property type="match status" value="1"/>
</dbReference>
<comment type="function">
    <text evidence="10">Incorporated into fibronectin-containing matrix fibers. May play a role in cell adhesion and migration along protein fibers within the extracellular matrix (ECM). Could be important for certain developmental processes and contribute to the supramolecular organization of ECM architecture, in particular to those of basement membranes.</text>
</comment>
<comment type="similarity">
    <text evidence="2">Belongs to the fibulin family.</text>
</comment>
<dbReference type="EMBL" id="NHOQ01001423">
    <property type="protein sequence ID" value="PWA24590.1"/>
    <property type="molecule type" value="Genomic_DNA"/>
</dbReference>
<dbReference type="SUPFAM" id="SSF57196">
    <property type="entry name" value="EGF/Laminin"/>
    <property type="match status" value="3"/>
</dbReference>
<dbReference type="Proteomes" id="UP000250572">
    <property type="component" value="Unassembled WGS sequence"/>
</dbReference>
<proteinExistence type="inferred from homology"/>
<feature type="domain" description="Anaphylatoxin-like" evidence="13">
    <location>
        <begin position="24"/>
        <end position="58"/>
    </location>
</feature>
<feature type="domain" description="EGF-like" evidence="14">
    <location>
        <begin position="507"/>
        <end position="550"/>
    </location>
</feature>
<name>A0A315VN58_GAMAF</name>
<dbReference type="InterPro" id="IPR000020">
    <property type="entry name" value="Anaphylatoxin/fibulin"/>
</dbReference>
<feature type="domain" description="EGF-like" evidence="14">
    <location>
        <begin position="467"/>
        <end position="506"/>
    </location>
</feature>
<dbReference type="Pfam" id="PF01821">
    <property type="entry name" value="ANATO"/>
    <property type="match status" value="1"/>
</dbReference>
<dbReference type="FunFam" id="2.10.25.10:FF:000139">
    <property type="entry name" value="Fibulin-1"/>
    <property type="match status" value="1"/>
</dbReference>
<feature type="compositionally biased region" description="Basic and acidic residues" evidence="12">
    <location>
        <begin position="164"/>
        <end position="183"/>
    </location>
</feature>
<evidence type="ECO:0000256" key="4">
    <source>
        <dbReference type="ARBA" id="ARBA00022530"/>
    </source>
</evidence>
<dbReference type="FunFam" id="2.10.25.10:FF:000104">
    <property type="entry name" value="Fibulin-1"/>
    <property type="match status" value="1"/>
</dbReference>
<feature type="non-terminal residue" evidence="15">
    <location>
        <position position="872"/>
    </location>
</feature>
<feature type="domain" description="EGF-like" evidence="14">
    <location>
        <begin position="425"/>
        <end position="466"/>
    </location>
</feature>
<dbReference type="InterPro" id="IPR055088">
    <property type="entry name" value="Fibulin_C"/>
</dbReference>
<dbReference type="SMART" id="SM00104">
    <property type="entry name" value="ANATO"/>
    <property type="match status" value="3"/>
</dbReference>